<evidence type="ECO:0000313" key="6">
    <source>
        <dbReference type="WBParaSite" id="DME_0000680801-mRNA-1"/>
    </source>
</evidence>
<feature type="signal peptide" evidence="2">
    <location>
        <begin position="1"/>
        <end position="17"/>
    </location>
</feature>
<dbReference type="WBParaSite" id="DME_0000680801-mRNA-1">
    <property type="protein sequence ID" value="DME_0000680801-mRNA-1"/>
    <property type="gene ID" value="DME_0000680801"/>
</dbReference>
<keyword evidence="5" id="KW-1185">Reference proteome</keyword>
<evidence type="ECO:0000256" key="1">
    <source>
        <dbReference type="SAM" id="MobiDB-lite"/>
    </source>
</evidence>
<dbReference type="InterPro" id="IPR036465">
    <property type="entry name" value="vWFA_dom_sf"/>
</dbReference>
<reference evidence="3 5" key="2">
    <citation type="submission" date="2018-11" db="EMBL/GenBank/DDBJ databases">
        <authorList>
            <consortium name="Pathogen Informatics"/>
        </authorList>
    </citation>
    <scope>NUCLEOTIDE SEQUENCE [LARGE SCALE GENOMIC DNA]</scope>
</reference>
<protein>
    <submittedName>
        <fullName evidence="6">Extensin-like</fullName>
    </submittedName>
</protein>
<dbReference type="SUPFAM" id="SSF53300">
    <property type="entry name" value="vWA-like"/>
    <property type="match status" value="1"/>
</dbReference>
<sequence length="251" mass="27444">MYLLLVLFISLLQVCFTQYGEPSIEVQPPAPPPSPDYVQLHQSSAVVQQRPFPPVAPKITASLPKPAPSIISQQKLTPTAAKVVQSPPKSTKRPVAPPPSPQGVDAILSPVIPLQKTTILRTKPAILKESLKPSEAESETIPSLKMLEKPAVSTVPVEPISIPRLRPISPTFEADQPEDKGVKIEQLISATESPAEEEFRYHDCISDTLFVVDSTSSVQKFFEDHRQYVLNTVDMLESISENGTRVAGLLI</sequence>
<dbReference type="OrthoDB" id="6132182at2759"/>
<organism evidence="4 6">
    <name type="scientific">Dracunculus medinensis</name>
    <name type="common">Guinea worm</name>
    <dbReference type="NCBI Taxonomy" id="318479"/>
    <lineage>
        <taxon>Eukaryota</taxon>
        <taxon>Metazoa</taxon>
        <taxon>Ecdysozoa</taxon>
        <taxon>Nematoda</taxon>
        <taxon>Chromadorea</taxon>
        <taxon>Rhabditida</taxon>
        <taxon>Spirurina</taxon>
        <taxon>Dracunculoidea</taxon>
        <taxon>Dracunculidae</taxon>
        <taxon>Dracunculus</taxon>
    </lineage>
</organism>
<dbReference type="EMBL" id="UYYG01000021">
    <property type="protein sequence ID" value="VDN51449.1"/>
    <property type="molecule type" value="Genomic_DNA"/>
</dbReference>
<feature type="chain" id="PRO_5041039205" evidence="2">
    <location>
        <begin position="18"/>
        <end position="251"/>
    </location>
</feature>
<evidence type="ECO:0000313" key="3">
    <source>
        <dbReference type="EMBL" id="VDN51449.1"/>
    </source>
</evidence>
<evidence type="ECO:0000313" key="4">
    <source>
        <dbReference type="Proteomes" id="UP000038040"/>
    </source>
</evidence>
<gene>
    <name evidence="3" type="ORF">DME_LOCUS1422</name>
</gene>
<keyword evidence="2" id="KW-0732">Signal</keyword>
<feature type="region of interest" description="Disordered" evidence="1">
    <location>
        <begin position="74"/>
        <end position="106"/>
    </location>
</feature>
<evidence type="ECO:0000313" key="5">
    <source>
        <dbReference type="Proteomes" id="UP000274756"/>
    </source>
</evidence>
<proteinExistence type="predicted"/>
<accession>A0A0N4UH14</accession>
<dbReference type="AlphaFoldDB" id="A0A0N4UH14"/>
<dbReference type="Proteomes" id="UP000274756">
    <property type="component" value="Unassembled WGS sequence"/>
</dbReference>
<dbReference type="Proteomes" id="UP000038040">
    <property type="component" value="Unplaced"/>
</dbReference>
<reference evidence="6" key="1">
    <citation type="submission" date="2017-02" db="UniProtKB">
        <authorList>
            <consortium name="WormBaseParasite"/>
        </authorList>
    </citation>
    <scope>IDENTIFICATION</scope>
</reference>
<dbReference type="STRING" id="318479.A0A0N4UH14"/>
<evidence type="ECO:0000256" key="2">
    <source>
        <dbReference type="SAM" id="SignalP"/>
    </source>
</evidence>
<name>A0A0N4UH14_DRAME</name>